<proteinExistence type="predicted"/>
<evidence type="ECO:0000313" key="2">
    <source>
        <dbReference type="Proteomes" id="UP000693672"/>
    </source>
</evidence>
<dbReference type="InterPro" id="IPR011466">
    <property type="entry name" value="DUF1572"/>
</dbReference>
<dbReference type="AlphaFoldDB" id="A0A916JV91"/>
<sequence>MDAVKRILIQKFEEIEKRIQLVLDQLNDEQVNWRPNEASNSIANLIVHIRGNIGERIASGIRKEPNTRDRDQEFEPVQLTKEELKRIVRDSFGEVIDTLQTIGPDVLAQTQLVRSRERMNLEVLITCATHFSEHMGQMLYIAKLCLDDRYVTTSIPKKKSGQVMP</sequence>
<evidence type="ECO:0008006" key="3">
    <source>
        <dbReference type="Google" id="ProtNLM"/>
    </source>
</evidence>
<organism evidence="1 2">
    <name type="scientific">Paenibacillus solanacearum</name>
    <dbReference type="NCBI Taxonomy" id="2048548"/>
    <lineage>
        <taxon>Bacteria</taxon>
        <taxon>Bacillati</taxon>
        <taxon>Bacillota</taxon>
        <taxon>Bacilli</taxon>
        <taxon>Bacillales</taxon>
        <taxon>Paenibacillaceae</taxon>
        <taxon>Paenibacillus</taxon>
    </lineage>
</organism>
<gene>
    <name evidence="1" type="ORF">PAESOLCIP111_00903</name>
</gene>
<dbReference type="Proteomes" id="UP000693672">
    <property type="component" value="Unassembled WGS sequence"/>
</dbReference>
<evidence type="ECO:0000313" key="1">
    <source>
        <dbReference type="EMBL" id="CAG7606895.1"/>
    </source>
</evidence>
<dbReference type="EMBL" id="CAJVAS010000003">
    <property type="protein sequence ID" value="CAG7606895.1"/>
    <property type="molecule type" value="Genomic_DNA"/>
</dbReference>
<name>A0A916JV91_9BACL</name>
<accession>A0A916JV91</accession>
<reference evidence="1" key="1">
    <citation type="submission" date="2021-06" db="EMBL/GenBank/DDBJ databases">
        <authorList>
            <person name="Criscuolo A."/>
        </authorList>
    </citation>
    <scope>NUCLEOTIDE SEQUENCE</scope>
    <source>
        <strain evidence="1">CIP111600</strain>
    </source>
</reference>
<dbReference type="RefSeq" id="WP_218090740.1">
    <property type="nucleotide sequence ID" value="NZ_CAJVAS010000003.1"/>
</dbReference>
<dbReference type="Pfam" id="PF07609">
    <property type="entry name" value="DUF1572"/>
    <property type="match status" value="1"/>
</dbReference>
<protein>
    <recommendedName>
        <fullName evidence="3">DUF1572 domain-containing protein</fullName>
    </recommendedName>
</protein>
<keyword evidence="2" id="KW-1185">Reference proteome</keyword>
<comment type="caution">
    <text evidence="1">The sequence shown here is derived from an EMBL/GenBank/DDBJ whole genome shotgun (WGS) entry which is preliminary data.</text>
</comment>